<feature type="domain" description="Tyrosine specific protein phosphatases" evidence="3">
    <location>
        <begin position="370"/>
        <end position="442"/>
    </location>
</feature>
<dbReference type="InterPro" id="IPR003595">
    <property type="entry name" value="Tyr_Pase_cat"/>
</dbReference>
<accession>A0A6P8H8W1</accession>
<name>A0A6P8H8W1_ACTTE</name>
<keyword evidence="1" id="KW-0472">Membrane</keyword>
<dbReference type="PRINTS" id="PR00700">
    <property type="entry name" value="PRTYPHPHTASE"/>
</dbReference>
<dbReference type="GO" id="GO:0004725">
    <property type="term" value="F:protein tyrosine phosphatase activity"/>
    <property type="evidence" value="ECO:0007669"/>
    <property type="project" value="InterPro"/>
</dbReference>
<dbReference type="InterPro" id="IPR000387">
    <property type="entry name" value="Tyr_Pase_dom"/>
</dbReference>
<keyword evidence="1" id="KW-1133">Transmembrane helix</keyword>
<sequence length="489" mass="55533">MASSGSTELYTTTTRINREIVTINRTRDLRYAINITGNGTFSYKISATTIEEGPYKSGDNITIPSLVKSRRNADENSTSPFNRSMIAGFVAGFIVLVLILIVVITSYKRRNRNRKNKHEDIVMDQVPVSLAVIDDTPVPENNDYDDLLKVSAKSSFDTENNLEDHTYEETESSIPDLIMMTAQSPTESLPPESKLTEEFKSIPVEPMHECKMAKRPANKKKNRYKNIVAYDHSLVTLEPVNDDQDSCYINASFIRGYDGAPAAYIATQGPLNNTLDDFWRMIWDHEISSIAMLTNLLELGKRKCHQYWPDKNSARYSDITVTNHKTEVFAYFTIRTFFVSKDGVPKRKVLHFHFTAWPDNGVPLHATAALAFRQKVLAMSSDDNRPVVIHSSAGVGRTGTYIMIDAMLRQAQTEQQTLDIPGYLHAIRDDRPYMVQTLEQYIFVNMAIYEALTCGNTELQAHELRSIMHRLSTVDIRQKRTGYALEFQV</sequence>
<gene>
    <name evidence="5" type="primary">LOC116289219</name>
</gene>
<evidence type="ECO:0000313" key="5">
    <source>
        <dbReference type="RefSeq" id="XP_031551961.1"/>
    </source>
</evidence>
<protein>
    <submittedName>
        <fullName evidence="5">Receptor-type tyrosine-protein phosphatase kappa-like</fullName>
    </submittedName>
</protein>
<dbReference type="AlphaFoldDB" id="A0A6P8H8W1"/>
<dbReference type="InterPro" id="IPR029021">
    <property type="entry name" value="Prot-tyrosine_phosphatase-like"/>
</dbReference>
<evidence type="ECO:0000313" key="4">
    <source>
        <dbReference type="Proteomes" id="UP000515163"/>
    </source>
</evidence>
<dbReference type="PANTHER" id="PTHR19134">
    <property type="entry name" value="RECEPTOR-TYPE TYROSINE-PROTEIN PHOSPHATASE"/>
    <property type="match status" value="1"/>
</dbReference>
<dbReference type="RefSeq" id="XP_031551961.1">
    <property type="nucleotide sequence ID" value="XM_031696101.1"/>
</dbReference>
<keyword evidence="4" id="KW-1185">Reference proteome</keyword>
<dbReference type="OrthoDB" id="5988541at2759"/>
<dbReference type="SUPFAM" id="SSF52799">
    <property type="entry name" value="(Phosphotyrosine protein) phosphatases II"/>
    <property type="match status" value="1"/>
</dbReference>
<dbReference type="Pfam" id="PF00102">
    <property type="entry name" value="Y_phosphatase"/>
    <property type="match status" value="1"/>
</dbReference>
<dbReference type="InParanoid" id="A0A6P8H8W1"/>
<organism evidence="4 5">
    <name type="scientific">Actinia tenebrosa</name>
    <name type="common">Australian red waratah sea anemone</name>
    <dbReference type="NCBI Taxonomy" id="6105"/>
    <lineage>
        <taxon>Eukaryota</taxon>
        <taxon>Metazoa</taxon>
        <taxon>Cnidaria</taxon>
        <taxon>Anthozoa</taxon>
        <taxon>Hexacorallia</taxon>
        <taxon>Actiniaria</taxon>
        <taxon>Actiniidae</taxon>
        <taxon>Actinia</taxon>
    </lineage>
</organism>
<dbReference type="PROSITE" id="PS50056">
    <property type="entry name" value="TYR_PHOSPHATASE_2"/>
    <property type="match status" value="1"/>
</dbReference>
<feature type="domain" description="Tyrosine-protein phosphatase" evidence="2">
    <location>
        <begin position="195"/>
        <end position="451"/>
    </location>
</feature>
<dbReference type="SMART" id="SM00404">
    <property type="entry name" value="PTPc_motif"/>
    <property type="match status" value="1"/>
</dbReference>
<dbReference type="PROSITE" id="PS50055">
    <property type="entry name" value="TYR_PHOSPHATASE_PTP"/>
    <property type="match status" value="1"/>
</dbReference>
<dbReference type="InterPro" id="IPR000242">
    <property type="entry name" value="PTP_cat"/>
</dbReference>
<evidence type="ECO:0000259" key="2">
    <source>
        <dbReference type="PROSITE" id="PS50055"/>
    </source>
</evidence>
<dbReference type="InterPro" id="IPR050348">
    <property type="entry name" value="Protein-Tyr_Phosphatase"/>
</dbReference>
<feature type="transmembrane region" description="Helical" evidence="1">
    <location>
        <begin position="85"/>
        <end position="107"/>
    </location>
</feature>
<reference evidence="5" key="1">
    <citation type="submission" date="2025-08" db="UniProtKB">
        <authorList>
            <consortium name="RefSeq"/>
        </authorList>
    </citation>
    <scope>IDENTIFICATION</scope>
    <source>
        <tissue evidence="5">Tentacle</tissue>
    </source>
</reference>
<proteinExistence type="predicted"/>
<dbReference type="Proteomes" id="UP000515163">
    <property type="component" value="Unplaced"/>
</dbReference>
<dbReference type="PANTHER" id="PTHR19134:SF561">
    <property type="entry name" value="PROTEIN TYROSINE PHOSPHATASE 36E, ISOFORM A"/>
    <property type="match status" value="1"/>
</dbReference>
<dbReference type="SMART" id="SM00194">
    <property type="entry name" value="PTPc"/>
    <property type="match status" value="1"/>
</dbReference>
<keyword evidence="1" id="KW-0812">Transmembrane</keyword>
<dbReference type="Gene3D" id="3.90.190.10">
    <property type="entry name" value="Protein tyrosine phosphatase superfamily"/>
    <property type="match status" value="1"/>
</dbReference>
<dbReference type="KEGG" id="aten:116289219"/>
<dbReference type="GeneID" id="116289219"/>
<dbReference type="FunFam" id="3.90.190.10:FF:000185">
    <property type="entry name" value="Predicted protein"/>
    <property type="match status" value="1"/>
</dbReference>
<evidence type="ECO:0000259" key="3">
    <source>
        <dbReference type="PROSITE" id="PS50056"/>
    </source>
</evidence>
<evidence type="ECO:0000256" key="1">
    <source>
        <dbReference type="SAM" id="Phobius"/>
    </source>
</evidence>